<sequence>MHIVLNKIRLRQFSRKISHDYESTVDGSTAPFFLNLVAHEMWPNFRNNFEISSFIVFMNSLIDQPEDVKELRLADVLINKLANDL</sequence>
<reference evidence="1 2" key="1">
    <citation type="submission" date="2019-01" db="EMBL/GenBank/DDBJ databases">
        <title>Sequencing of cultivated peanut Arachis hypogaea provides insights into genome evolution and oil improvement.</title>
        <authorList>
            <person name="Chen X."/>
        </authorList>
    </citation>
    <scope>NUCLEOTIDE SEQUENCE [LARGE SCALE GENOMIC DNA]</scope>
    <source>
        <strain evidence="2">cv. Fuhuasheng</strain>
        <tissue evidence="1">Leaves</tissue>
    </source>
</reference>
<dbReference type="Proteomes" id="UP000289738">
    <property type="component" value="Chromosome A09"/>
</dbReference>
<evidence type="ECO:0000313" key="2">
    <source>
        <dbReference type="Proteomes" id="UP000289738"/>
    </source>
</evidence>
<organism evidence="1 2">
    <name type="scientific">Arachis hypogaea</name>
    <name type="common">Peanut</name>
    <dbReference type="NCBI Taxonomy" id="3818"/>
    <lineage>
        <taxon>Eukaryota</taxon>
        <taxon>Viridiplantae</taxon>
        <taxon>Streptophyta</taxon>
        <taxon>Embryophyta</taxon>
        <taxon>Tracheophyta</taxon>
        <taxon>Spermatophyta</taxon>
        <taxon>Magnoliopsida</taxon>
        <taxon>eudicotyledons</taxon>
        <taxon>Gunneridae</taxon>
        <taxon>Pentapetalae</taxon>
        <taxon>rosids</taxon>
        <taxon>fabids</taxon>
        <taxon>Fabales</taxon>
        <taxon>Fabaceae</taxon>
        <taxon>Papilionoideae</taxon>
        <taxon>50 kb inversion clade</taxon>
        <taxon>dalbergioids sensu lato</taxon>
        <taxon>Dalbergieae</taxon>
        <taxon>Pterocarpus clade</taxon>
        <taxon>Arachis</taxon>
    </lineage>
</organism>
<dbReference type="Pfam" id="PF03140">
    <property type="entry name" value="DUF247"/>
    <property type="match status" value="1"/>
</dbReference>
<protein>
    <submittedName>
        <fullName evidence="1">Uncharacterized protein</fullName>
    </submittedName>
</protein>
<gene>
    <name evidence="1" type="ORF">Ahy_A09g046608</name>
</gene>
<dbReference type="InterPro" id="IPR004158">
    <property type="entry name" value="DUF247_pln"/>
</dbReference>
<dbReference type="AlphaFoldDB" id="A0A445BQ94"/>
<comment type="caution">
    <text evidence="1">The sequence shown here is derived from an EMBL/GenBank/DDBJ whole genome shotgun (WGS) entry which is preliminary data.</text>
</comment>
<keyword evidence="2" id="KW-1185">Reference proteome</keyword>
<evidence type="ECO:0000313" key="1">
    <source>
        <dbReference type="EMBL" id="RYR40860.1"/>
    </source>
</evidence>
<dbReference type="EMBL" id="SDMP01000009">
    <property type="protein sequence ID" value="RYR40860.1"/>
    <property type="molecule type" value="Genomic_DNA"/>
</dbReference>
<name>A0A445BQ94_ARAHY</name>
<dbReference type="Gramene" id="arahy.Tifrunner.gnm2.ann2.Ah09g017800.1">
    <property type="protein sequence ID" value="arahy.Tifrunner.gnm2.ann2.Ah09g017800.1-CDS"/>
    <property type="gene ID" value="arahy.Tifrunner.gnm2.ann2.Ah09g017800"/>
</dbReference>
<accession>A0A445BQ94</accession>
<proteinExistence type="predicted"/>